<evidence type="ECO:0000256" key="6">
    <source>
        <dbReference type="ARBA" id="ARBA00022989"/>
    </source>
</evidence>
<dbReference type="Proteomes" id="UP001152747">
    <property type="component" value="Unassembled WGS sequence"/>
</dbReference>
<evidence type="ECO:0000256" key="4">
    <source>
        <dbReference type="ARBA" id="ARBA00022679"/>
    </source>
</evidence>
<evidence type="ECO:0000256" key="8">
    <source>
        <dbReference type="RuleBase" id="RU366017"/>
    </source>
</evidence>
<evidence type="ECO:0000256" key="7">
    <source>
        <dbReference type="ARBA" id="ARBA00023136"/>
    </source>
</evidence>
<dbReference type="OrthoDB" id="5777994at2759"/>
<evidence type="ECO:0000256" key="2">
    <source>
        <dbReference type="ARBA" id="ARBA00007647"/>
    </source>
</evidence>
<organism evidence="9 10">
    <name type="scientific">Caenorhabditis angaria</name>
    <dbReference type="NCBI Taxonomy" id="860376"/>
    <lineage>
        <taxon>Eukaryota</taxon>
        <taxon>Metazoa</taxon>
        <taxon>Ecdysozoa</taxon>
        <taxon>Nematoda</taxon>
        <taxon>Chromadorea</taxon>
        <taxon>Rhabditida</taxon>
        <taxon>Rhabditina</taxon>
        <taxon>Rhabditomorpha</taxon>
        <taxon>Rhabditoidea</taxon>
        <taxon>Rhabditidae</taxon>
        <taxon>Peloderinae</taxon>
        <taxon>Caenorhabditis</taxon>
    </lineage>
</organism>
<dbReference type="PANTHER" id="PTHR21645">
    <property type="entry name" value="GLYCOSYLTRANSFERASE FAMILY 92 PROTEIN"/>
    <property type="match status" value="1"/>
</dbReference>
<keyword evidence="5 8" id="KW-0812">Transmembrane</keyword>
<dbReference type="EMBL" id="CANHGI010000005">
    <property type="protein sequence ID" value="CAI5452382.1"/>
    <property type="molecule type" value="Genomic_DNA"/>
</dbReference>
<evidence type="ECO:0000256" key="3">
    <source>
        <dbReference type="ARBA" id="ARBA00022676"/>
    </source>
</evidence>
<evidence type="ECO:0000256" key="1">
    <source>
        <dbReference type="ARBA" id="ARBA00004167"/>
    </source>
</evidence>
<keyword evidence="6 8" id="KW-1133">Transmembrane helix</keyword>
<keyword evidence="7 8" id="KW-0472">Membrane</keyword>
<dbReference type="GO" id="GO:0016020">
    <property type="term" value="C:membrane"/>
    <property type="evidence" value="ECO:0007669"/>
    <property type="project" value="UniProtKB-SubCell"/>
</dbReference>
<comment type="similarity">
    <text evidence="2 8">Belongs to the glycosyltransferase 92 family.</text>
</comment>
<sequence>MKVGSIFKYFLCIIVICLVISLIYKVPALLKNEDLNVFVHSAYYFKKSHSLGNNAIAILMTMERSAAEKIENSGMSIVEIDDQMYDQTNIINFDIEPLHLTKSDLVTVLAKSNIHSKPIQTELRINDGTIQIPIKKLRKEVFSPVVFCFSPLIMLNQWQKLMLQVLISNKYQGHVHLYISRLTKIYIDVIKYYSKNKLLSYEIWPDTSFAPEDEPLFHFEMRTKKATNTDCLLQFKNIAQFISFPDLEDLLIPNSGLTYSEEFSKYFESSTNLLFYQKINFEFMLNENRWLTDSIIRLVDGSYTGNTIIQPKYYNSTWSHLLNEDEKIPITEKAKNYILHIKKIDWIDVTKSKKFNNIFMNSNISEEIDEQIRMFSVNLPRTDQYAQKNWDCYKSRFYIIHNSDIFKNSRNCTRDSLRSFEGDGSCLRADTITKTGPKLGSFNIFYPTFTFLTETSLCF</sequence>
<keyword evidence="4 8" id="KW-0808">Transferase</keyword>
<dbReference type="GO" id="GO:0016757">
    <property type="term" value="F:glycosyltransferase activity"/>
    <property type="evidence" value="ECO:0007669"/>
    <property type="project" value="UniProtKB-UniRule"/>
</dbReference>
<dbReference type="InterPro" id="IPR008166">
    <property type="entry name" value="Glyco_transf_92"/>
</dbReference>
<gene>
    <name evidence="9" type="ORF">CAMP_LOCUS15019</name>
</gene>
<proteinExistence type="inferred from homology"/>
<evidence type="ECO:0000256" key="5">
    <source>
        <dbReference type="ARBA" id="ARBA00022692"/>
    </source>
</evidence>
<name>A0A9P1N948_9PELO</name>
<keyword evidence="3 8" id="KW-0328">Glycosyltransferase</keyword>
<keyword evidence="10" id="KW-1185">Reference proteome</keyword>
<reference evidence="9" key="1">
    <citation type="submission" date="2022-11" db="EMBL/GenBank/DDBJ databases">
        <authorList>
            <person name="Kikuchi T."/>
        </authorList>
    </citation>
    <scope>NUCLEOTIDE SEQUENCE</scope>
    <source>
        <strain evidence="9">PS1010</strain>
    </source>
</reference>
<feature type="transmembrane region" description="Helical" evidence="8">
    <location>
        <begin position="6"/>
        <end position="24"/>
    </location>
</feature>
<dbReference type="Pfam" id="PF01697">
    <property type="entry name" value="Glyco_transf_92"/>
    <property type="match status" value="1"/>
</dbReference>
<evidence type="ECO:0000313" key="10">
    <source>
        <dbReference type="Proteomes" id="UP001152747"/>
    </source>
</evidence>
<accession>A0A9P1N948</accession>
<comment type="caution">
    <text evidence="9">The sequence shown here is derived from an EMBL/GenBank/DDBJ whole genome shotgun (WGS) entry which is preliminary data.</text>
</comment>
<protein>
    <recommendedName>
        <fullName evidence="8">Glycosyltransferase family 92 protein</fullName>
        <ecNumber evidence="8">2.4.1.-</ecNumber>
    </recommendedName>
</protein>
<dbReference type="EC" id="2.4.1.-" evidence="8"/>
<dbReference type="InterPro" id="IPR052012">
    <property type="entry name" value="GTase_92"/>
</dbReference>
<dbReference type="PANTHER" id="PTHR21645:SF22">
    <property type="entry name" value="GLYCOSYLTRANSFERASE FAMILY 92 PROTEIN"/>
    <property type="match status" value="1"/>
</dbReference>
<comment type="subcellular location">
    <subcellularLocation>
        <location evidence="1">Membrane</location>
        <topology evidence="1">Single-pass membrane protein</topology>
    </subcellularLocation>
</comment>
<evidence type="ECO:0000313" key="9">
    <source>
        <dbReference type="EMBL" id="CAI5452382.1"/>
    </source>
</evidence>
<dbReference type="AlphaFoldDB" id="A0A9P1N948"/>